<evidence type="ECO:0000313" key="4">
    <source>
        <dbReference type="Proteomes" id="UP000886885"/>
    </source>
</evidence>
<gene>
    <name evidence="3" type="ORF">POTOM_032314</name>
</gene>
<reference evidence="3" key="1">
    <citation type="journal article" date="2020" name="bioRxiv">
        <title>Hybrid origin of Populus tomentosa Carr. identified through genome sequencing and phylogenomic analysis.</title>
        <authorList>
            <person name="An X."/>
            <person name="Gao K."/>
            <person name="Chen Z."/>
            <person name="Li J."/>
            <person name="Yang X."/>
            <person name="Yang X."/>
            <person name="Zhou J."/>
            <person name="Guo T."/>
            <person name="Zhao T."/>
            <person name="Huang S."/>
            <person name="Miao D."/>
            <person name="Khan W.U."/>
            <person name="Rao P."/>
            <person name="Ye M."/>
            <person name="Lei B."/>
            <person name="Liao W."/>
            <person name="Wang J."/>
            <person name="Ji L."/>
            <person name="Li Y."/>
            <person name="Guo B."/>
            <person name="Mustafa N.S."/>
            <person name="Li S."/>
            <person name="Yun Q."/>
            <person name="Keller S.R."/>
            <person name="Mao J."/>
            <person name="Zhang R."/>
            <person name="Strauss S.H."/>
        </authorList>
    </citation>
    <scope>NUCLEOTIDE SEQUENCE</scope>
    <source>
        <strain evidence="3">GM15</strain>
        <tissue evidence="3">Leaf</tissue>
    </source>
</reference>
<dbReference type="OrthoDB" id="1660694at2759"/>
<feature type="domain" description="BPM/SPOP BACK" evidence="2">
    <location>
        <begin position="168"/>
        <end position="192"/>
    </location>
</feature>
<dbReference type="AlphaFoldDB" id="A0A8X8CJ44"/>
<dbReference type="InterPro" id="IPR056423">
    <property type="entry name" value="BACK_BPM_SPOP"/>
</dbReference>
<dbReference type="PANTHER" id="PTHR26379:SF187">
    <property type="entry name" value="OS07G0655300 PROTEIN"/>
    <property type="match status" value="1"/>
</dbReference>
<evidence type="ECO:0000313" key="3">
    <source>
        <dbReference type="EMBL" id="KAG6764826.1"/>
    </source>
</evidence>
<dbReference type="PANTHER" id="PTHR26379">
    <property type="entry name" value="BTB/POZ AND MATH DOMAIN-CONTAINING PROTEIN 1"/>
    <property type="match status" value="1"/>
</dbReference>
<name>A0A8X8CJ44_POPTO</name>
<organism evidence="3 4">
    <name type="scientific">Populus tomentosa</name>
    <name type="common">Chinese white poplar</name>
    <dbReference type="NCBI Taxonomy" id="118781"/>
    <lineage>
        <taxon>Eukaryota</taxon>
        <taxon>Viridiplantae</taxon>
        <taxon>Streptophyta</taxon>
        <taxon>Embryophyta</taxon>
        <taxon>Tracheophyta</taxon>
        <taxon>Spermatophyta</taxon>
        <taxon>Magnoliopsida</taxon>
        <taxon>eudicotyledons</taxon>
        <taxon>Gunneridae</taxon>
        <taxon>Pentapetalae</taxon>
        <taxon>rosids</taxon>
        <taxon>fabids</taxon>
        <taxon>Malpighiales</taxon>
        <taxon>Salicaceae</taxon>
        <taxon>Saliceae</taxon>
        <taxon>Populus</taxon>
    </lineage>
</organism>
<evidence type="ECO:0000256" key="1">
    <source>
        <dbReference type="ARBA" id="ARBA00010846"/>
    </source>
</evidence>
<accession>A0A8X8CJ44</accession>
<dbReference type="Pfam" id="PF24570">
    <property type="entry name" value="BACK_BPM_SPOP"/>
    <property type="match status" value="2"/>
</dbReference>
<feature type="domain" description="BPM/SPOP BACK" evidence="2">
    <location>
        <begin position="121"/>
        <end position="152"/>
    </location>
</feature>
<protein>
    <recommendedName>
        <fullName evidence="2">BPM/SPOP BACK domain-containing protein</fullName>
    </recommendedName>
</protein>
<sequence>MLPEFNTLPLNPNDTHSKGYKPLGFSLLGTLMNTVKKKRERKGEWASLRKYNSLMFGCLQALIHFIYWDALPDMEELVGSNSKWASTLMAQHLLAAADRYALERLRLLCEARLCEDVAINTVATTLALAEQHQCIQLKSVCLKFIALPENLKGKSFLPPPHLDCWYLVKAVMQTDGFEYLKESCPSVITELLQYVAKNGEHSAIACTHGNDNLDSDMNGRRVKQRIH</sequence>
<dbReference type="InterPro" id="IPR045005">
    <property type="entry name" value="BPM1-6"/>
</dbReference>
<keyword evidence="4" id="KW-1185">Reference proteome</keyword>
<dbReference type="EMBL" id="JAAWWB010000016">
    <property type="protein sequence ID" value="KAG6764826.1"/>
    <property type="molecule type" value="Genomic_DNA"/>
</dbReference>
<dbReference type="InterPro" id="IPR034090">
    <property type="entry name" value="BPM_C"/>
</dbReference>
<proteinExistence type="inferred from homology"/>
<evidence type="ECO:0000259" key="2">
    <source>
        <dbReference type="Pfam" id="PF24570"/>
    </source>
</evidence>
<comment type="caution">
    <text evidence="3">The sequence shown here is derived from an EMBL/GenBank/DDBJ whole genome shotgun (WGS) entry which is preliminary data.</text>
</comment>
<comment type="similarity">
    <text evidence="1">Belongs to the Tdpoz family.</text>
</comment>
<dbReference type="CDD" id="cd14736">
    <property type="entry name" value="BACK_AtBPM-like"/>
    <property type="match status" value="1"/>
</dbReference>
<dbReference type="Proteomes" id="UP000886885">
    <property type="component" value="Chromosome 8D"/>
</dbReference>
<dbReference type="GO" id="GO:0016567">
    <property type="term" value="P:protein ubiquitination"/>
    <property type="evidence" value="ECO:0007669"/>
    <property type="project" value="InterPro"/>
</dbReference>